<reference evidence="2" key="1">
    <citation type="journal article" date="2019" name="Int. J. Syst. Evol. Microbiol.">
        <title>The Global Catalogue of Microorganisms (GCM) 10K type strain sequencing project: providing services to taxonomists for standard genome sequencing and annotation.</title>
        <authorList>
            <consortium name="The Broad Institute Genomics Platform"/>
            <consortium name="The Broad Institute Genome Sequencing Center for Infectious Disease"/>
            <person name="Wu L."/>
            <person name="Ma J."/>
        </authorList>
    </citation>
    <scope>NUCLEOTIDE SEQUENCE [LARGE SCALE GENOMIC DNA]</scope>
    <source>
        <strain evidence="2">JCM 15478</strain>
    </source>
</reference>
<evidence type="ECO:0000313" key="2">
    <source>
        <dbReference type="Proteomes" id="UP001500016"/>
    </source>
</evidence>
<gene>
    <name evidence="1" type="ORF">GCM10009801_09080</name>
</gene>
<protein>
    <submittedName>
        <fullName evidence="1">Uncharacterized protein</fullName>
    </submittedName>
</protein>
<organism evidence="1 2">
    <name type="scientific">Streptomyces albiaxialis</name>
    <dbReference type="NCBI Taxonomy" id="329523"/>
    <lineage>
        <taxon>Bacteria</taxon>
        <taxon>Bacillati</taxon>
        <taxon>Actinomycetota</taxon>
        <taxon>Actinomycetes</taxon>
        <taxon>Kitasatosporales</taxon>
        <taxon>Streptomycetaceae</taxon>
        <taxon>Streptomyces</taxon>
    </lineage>
</organism>
<sequence>MPGPLAFFHMSEPCREINHVDDYAAAYGQPWPGRDGLEAIPAAYPSIVVDEWRQEGWVYFLPGGQDGPRDEVGRIVVVGASRSLPARVCRDGVTRAEWDVIQKPFKYGQEMDFDQFMRVVNAA</sequence>
<dbReference type="EMBL" id="BAAAPE010000001">
    <property type="protein sequence ID" value="GAA2064451.1"/>
    <property type="molecule type" value="Genomic_DNA"/>
</dbReference>
<keyword evidence="2" id="KW-1185">Reference proteome</keyword>
<evidence type="ECO:0000313" key="1">
    <source>
        <dbReference type="EMBL" id="GAA2064451.1"/>
    </source>
</evidence>
<name>A0ABP5H749_9ACTN</name>
<proteinExistence type="predicted"/>
<comment type="caution">
    <text evidence="1">The sequence shown here is derived from an EMBL/GenBank/DDBJ whole genome shotgun (WGS) entry which is preliminary data.</text>
</comment>
<accession>A0ABP5H749</accession>
<dbReference type="Proteomes" id="UP001500016">
    <property type="component" value="Unassembled WGS sequence"/>
</dbReference>